<keyword evidence="6 13" id="KW-0418">Kinase</keyword>
<dbReference type="PRINTS" id="PR00109">
    <property type="entry name" value="TYRKINASE"/>
</dbReference>
<evidence type="ECO:0000313" key="14">
    <source>
        <dbReference type="Proteomes" id="UP001327560"/>
    </source>
</evidence>
<evidence type="ECO:0000256" key="3">
    <source>
        <dbReference type="ARBA" id="ARBA00022527"/>
    </source>
</evidence>
<keyword evidence="7 10" id="KW-0067">ATP-binding</keyword>
<comment type="catalytic activity">
    <reaction evidence="8">
        <text>L-threonyl-[protein] + ATP = O-phospho-L-threonyl-[protein] + ADP + H(+)</text>
        <dbReference type="Rhea" id="RHEA:46608"/>
        <dbReference type="Rhea" id="RHEA-COMP:11060"/>
        <dbReference type="Rhea" id="RHEA-COMP:11605"/>
        <dbReference type="ChEBI" id="CHEBI:15378"/>
        <dbReference type="ChEBI" id="CHEBI:30013"/>
        <dbReference type="ChEBI" id="CHEBI:30616"/>
        <dbReference type="ChEBI" id="CHEBI:61977"/>
        <dbReference type="ChEBI" id="CHEBI:456216"/>
        <dbReference type="EC" id="2.7.11.25"/>
    </reaction>
</comment>
<dbReference type="Proteomes" id="UP001327560">
    <property type="component" value="Chromosome 5"/>
</dbReference>
<evidence type="ECO:0000256" key="1">
    <source>
        <dbReference type="ARBA" id="ARBA00006529"/>
    </source>
</evidence>
<dbReference type="AlphaFoldDB" id="A0AAQ3KDL9"/>
<feature type="compositionally biased region" description="Polar residues" evidence="11">
    <location>
        <begin position="324"/>
        <end position="336"/>
    </location>
</feature>
<evidence type="ECO:0000256" key="9">
    <source>
        <dbReference type="ARBA" id="ARBA00048329"/>
    </source>
</evidence>
<dbReference type="GO" id="GO:0004709">
    <property type="term" value="F:MAP kinase kinase kinase activity"/>
    <property type="evidence" value="ECO:0007669"/>
    <property type="project" value="UniProtKB-EC"/>
</dbReference>
<feature type="region of interest" description="Disordered" evidence="11">
    <location>
        <begin position="286"/>
        <end position="336"/>
    </location>
</feature>
<dbReference type="InterPro" id="IPR001245">
    <property type="entry name" value="Ser-Thr/Tyr_kinase_cat_dom"/>
</dbReference>
<dbReference type="Gene3D" id="1.10.510.10">
    <property type="entry name" value="Transferase(Phosphotransferase) domain 1"/>
    <property type="match status" value="1"/>
</dbReference>
<name>A0AAQ3KDL9_9LILI</name>
<dbReference type="GO" id="GO:0005524">
    <property type="term" value="F:ATP binding"/>
    <property type="evidence" value="ECO:0007669"/>
    <property type="project" value="UniProtKB-UniRule"/>
</dbReference>
<dbReference type="EMBL" id="CP136894">
    <property type="protein sequence ID" value="WOL06582.1"/>
    <property type="molecule type" value="Genomic_DNA"/>
</dbReference>
<keyword evidence="4" id="KW-0808">Transferase</keyword>
<gene>
    <name evidence="13" type="ORF">Cni_G15316</name>
</gene>
<evidence type="ECO:0000256" key="11">
    <source>
        <dbReference type="SAM" id="MobiDB-lite"/>
    </source>
</evidence>
<dbReference type="PANTHER" id="PTHR48016:SF29">
    <property type="entry name" value="MITOGEN-ACTIVATED PROTEIN KINASE KINASE KINASE 1-RELATED"/>
    <property type="match status" value="1"/>
</dbReference>
<evidence type="ECO:0000256" key="8">
    <source>
        <dbReference type="ARBA" id="ARBA00047559"/>
    </source>
</evidence>
<dbReference type="PROSITE" id="PS00108">
    <property type="entry name" value="PROTEIN_KINASE_ST"/>
    <property type="match status" value="1"/>
</dbReference>
<dbReference type="PROSITE" id="PS50011">
    <property type="entry name" value="PROTEIN_KINASE_DOM"/>
    <property type="match status" value="1"/>
</dbReference>
<dbReference type="SMART" id="SM00220">
    <property type="entry name" value="S_TKc"/>
    <property type="match status" value="1"/>
</dbReference>
<evidence type="ECO:0000256" key="4">
    <source>
        <dbReference type="ARBA" id="ARBA00022679"/>
    </source>
</evidence>
<protein>
    <recommendedName>
        <fullName evidence="2">mitogen-activated protein kinase kinase kinase</fullName>
        <ecNumber evidence="2">2.7.11.25</ecNumber>
    </recommendedName>
</protein>
<dbReference type="SUPFAM" id="SSF56112">
    <property type="entry name" value="Protein kinase-like (PK-like)"/>
    <property type="match status" value="1"/>
</dbReference>
<accession>A0AAQ3KDL9</accession>
<dbReference type="GO" id="GO:1902065">
    <property type="term" value="P:response to L-glutamate"/>
    <property type="evidence" value="ECO:0007669"/>
    <property type="project" value="UniProtKB-ARBA"/>
</dbReference>
<sequence>MDRGSSRSRHGSGSGGRRRLSRSNAIRSVQYDAGAAGDEESPLASPSVQFDPFPPSAAYPDLKSFRMGGVDGEFDLICRSLGLSGPEDFAIPSSVWEEARRARSSSDLFPASRDSFSRSPPTVLAIPDSFDAVEEPPQLALDVEPEDRLRPPTGTRRASEGVRRAVDNLEIELPKKISGLSLKPPPSITLPRVDYGGSTWDILRSFAPNDDDVVAAQHEDAAAAASACLGRRLLESKEDDGSSSWDISRSFAPNEVEERSVLVGDDAAAAASACLGSRLLESEEDGVSESGKYSGIGRSLDSKGDKMDGDNLRARSGHTDRQLSRSTSETAGNPSATAVIAVSPSAMLRRSMMSWTRGGQLGSGSFGTVFEAISDDGFFLAVKEVSLLDQGRDGKQCVNQLEQEIALLSRFQHENLIQLYGTDKDSSKLYIFLELATQGSLVSLYQRYRLQYSQVSAYTRQILEGLNYLHNQNVVHRDIKCANILVDANGSVKLADFGLAKEISRLNWAKSCKGTVYWMAPEVVKTKPYGPSADIWSLGCTVLEMLTRHPPYPNLEWIEAFYKIGHGELPIIPNSLSEEARDFIKRCLKINPEDRPSAAQLLKHPFVKRSREDSAGSAQSSPMKPGHRQQWP</sequence>
<dbReference type="InterPro" id="IPR000719">
    <property type="entry name" value="Prot_kinase_dom"/>
</dbReference>
<dbReference type="Pfam" id="PF00069">
    <property type="entry name" value="Pkinase"/>
    <property type="match status" value="1"/>
</dbReference>
<keyword evidence="3" id="KW-0723">Serine/threonine-protein kinase</keyword>
<evidence type="ECO:0000256" key="7">
    <source>
        <dbReference type="ARBA" id="ARBA00022840"/>
    </source>
</evidence>
<dbReference type="InterPro" id="IPR017441">
    <property type="entry name" value="Protein_kinase_ATP_BS"/>
</dbReference>
<keyword evidence="5 10" id="KW-0547">Nucleotide-binding</keyword>
<feature type="region of interest" description="Disordered" evidence="11">
    <location>
        <begin position="595"/>
        <end position="632"/>
    </location>
</feature>
<evidence type="ECO:0000256" key="2">
    <source>
        <dbReference type="ARBA" id="ARBA00012406"/>
    </source>
</evidence>
<evidence type="ECO:0000256" key="6">
    <source>
        <dbReference type="ARBA" id="ARBA00022777"/>
    </source>
</evidence>
<reference evidence="13 14" key="1">
    <citation type="submission" date="2023-10" db="EMBL/GenBank/DDBJ databases">
        <title>Chromosome-scale genome assembly provides insights into flower coloration mechanisms of Canna indica.</title>
        <authorList>
            <person name="Li C."/>
        </authorList>
    </citation>
    <scope>NUCLEOTIDE SEQUENCE [LARGE SCALE GENOMIC DNA]</scope>
    <source>
        <tissue evidence="13">Flower</tissue>
    </source>
</reference>
<comment type="similarity">
    <text evidence="1">Belongs to the protein kinase superfamily. STE Ser/Thr protein kinase family. MAP kinase kinase kinase subfamily.</text>
</comment>
<feature type="compositionally biased region" description="Basic and acidic residues" evidence="11">
    <location>
        <begin position="300"/>
        <end position="323"/>
    </location>
</feature>
<feature type="binding site" evidence="10">
    <location>
        <position position="383"/>
    </location>
    <ligand>
        <name>ATP</name>
        <dbReference type="ChEBI" id="CHEBI:30616"/>
    </ligand>
</feature>
<dbReference type="InterPro" id="IPR050538">
    <property type="entry name" value="MAP_kinase_kinase_kinase"/>
</dbReference>
<evidence type="ECO:0000313" key="13">
    <source>
        <dbReference type="EMBL" id="WOL06582.1"/>
    </source>
</evidence>
<evidence type="ECO:0000256" key="10">
    <source>
        <dbReference type="PROSITE-ProRule" id="PRU10141"/>
    </source>
</evidence>
<feature type="domain" description="Protein kinase" evidence="12">
    <location>
        <begin position="355"/>
        <end position="607"/>
    </location>
</feature>
<dbReference type="FunFam" id="1.10.510.10:FF:000359">
    <property type="entry name" value="Mitogen-activated protein kinase 1, putative, expressed"/>
    <property type="match status" value="1"/>
</dbReference>
<feature type="region of interest" description="Disordered" evidence="11">
    <location>
        <begin position="1"/>
        <end position="55"/>
    </location>
</feature>
<proteinExistence type="inferred from homology"/>
<dbReference type="PANTHER" id="PTHR48016">
    <property type="entry name" value="MAP KINASE KINASE KINASE SSK2-RELATED-RELATED"/>
    <property type="match status" value="1"/>
</dbReference>
<dbReference type="InterPro" id="IPR011009">
    <property type="entry name" value="Kinase-like_dom_sf"/>
</dbReference>
<dbReference type="GO" id="GO:0005737">
    <property type="term" value="C:cytoplasm"/>
    <property type="evidence" value="ECO:0007669"/>
    <property type="project" value="TreeGrafter"/>
</dbReference>
<keyword evidence="14" id="KW-1185">Reference proteome</keyword>
<dbReference type="Gene3D" id="3.30.200.20">
    <property type="entry name" value="Phosphorylase Kinase, domain 1"/>
    <property type="match status" value="1"/>
</dbReference>
<comment type="catalytic activity">
    <reaction evidence="9">
        <text>L-seryl-[protein] + ATP = O-phospho-L-seryl-[protein] + ADP + H(+)</text>
        <dbReference type="Rhea" id="RHEA:17989"/>
        <dbReference type="Rhea" id="RHEA-COMP:9863"/>
        <dbReference type="Rhea" id="RHEA-COMP:11604"/>
        <dbReference type="ChEBI" id="CHEBI:15378"/>
        <dbReference type="ChEBI" id="CHEBI:29999"/>
        <dbReference type="ChEBI" id="CHEBI:30616"/>
        <dbReference type="ChEBI" id="CHEBI:83421"/>
        <dbReference type="ChEBI" id="CHEBI:456216"/>
        <dbReference type="EC" id="2.7.11.25"/>
    </reaction>
</comment>
<dbReference type="EC" id="2.7.11.25" evidence="2"/>
<dbReference type="PROSITE" id="PS00107">
    <property type="entry name" value="PROTEIN_KINASE_ATP"/>
    <property type="match status" value="1"/>
</dbReference>
<organism evidence="13 14">
    <name type="scientific">Canna indica</name>
    <name type="common">Indian-shot</name>
    <dbReference type="NCBI Taxonomy" id="4628"/>
    <lineage>
        <taxon>Eukaryota</taxon>
        <taxon>Viridiplantae</taxon>
        <taxon>Streptophyta</taxon>
        <taxon>Embryophyta</taxon>
        <taxon>Tracheophyta</taxon>
        <taxon>Spermatophyta</taxon>
        <taxon>Magnoliopsida</taxon>
        <taxon>Liliopsida</taxon>
        <taxon>Zingiberales</taxon>
        <taxon>Cannaceae</taxon>
        <taxon>Canna</taxon>
    </lineage>
</organism>
<evidence type="ECO:0000259" key="12">
    <source>
        <dbReference type="PROSITE" id="PS50011"/>
    </source>
</evidence>
<dbReference type="InterPro" id="IPR008271">
    <property type="entry name" value="Ser/Thr_kinase_AS"/>
</dbReference>
<feature type="compositionally biased region" description="Basic residues" evidence="11">
    <location>
        <begin position="1"/>
        <end position="21"/>
    </location>
</feature>
<evidence type="ECO:0000256" key="5">
    <source>
        <dbReference type="ARBA" id="ARBA00022741"/>
    </source>
</evidence>